<dbReference type="EMBL" id="LT853693">
    <property type="protein sequence ID" value="SMQ47716.1"/>
    <property type="molecule type" value="Genomic_DNA"/>
</dbReference>
<keyword evidence="6 14" id="KW-0732">Signal</keyword>
<evidence type="ECO:0000256" key="6">
    <source>
        <dbReference type="ARBA" id="ARBA00022729"/>
    </source>
</evidence>
<keyword evidence="8 13" id="KW-1015">Disulfide bond</keyword>
<dbReference type="PANTHER" id="PTHR48250:SF3">
    <property type="entry name" value="CUTINASE 1-RELATED"/>
    <property type="match status" value="1"/>
</dbReference>
<feature type="active site" description="Proton donor/acceptor" evidence="12">
    <location>
        <position position="198"/>
    </location>
</feature>
<evidence type="ECO:0000256" key="8">
    <source>
        <dbReference type="ARBA" id="ARBA00023157"/>
    </source>
</evidence>
<dbReference type="InterPro" id="IPR043580">
    <property type="entry name" value="CUTINASE_1"/>
</dbReference>
<evidence type="ECO:0000256" key="13">
    <source>
        <dbReference type="PIRSR" id="PIRSR611150-2"/>
    </source>
</evidence>
<dbReference type="GO" id="GO:0016052">
    <property type="term" value="P:carbohydrate catabolic process"/>
    <property type="evidence" value="ECO:0007669"/>
    <property type="project" value="TreeGrafter"/>
</dbReference>
<evidence type="ECO:0000256" key="3">
    <source>
        <dbReference type="ARBA" id="ARBA00013095"/>
    </source>
</evidence>
<evidence type="ECO:0000256" key="12">
    <source>
        <dbReference type="PIRSR" id="PIRSR611150-1"/>
    </source>
</evidence>
<organism evidence="15 16">
    <name type="scientific">Zymoseptoria tritici (strain ST99CH_3D7)</name>
    <dbReference type="NCBI Taxonomy" id="1276538"/>
    <lineage>
        <taxon>Eukaryota</taxon>
        <taxon>Fungi</taxon>
        <taxon>Dikarya</taxon>
        <taxon>Ascomycota</taxon>
        <taxon>Pezizomycotina</taxon>
        <taxon>Dothideomycetes</taxon>
        <taxon>Dothideomycetidae</taxon>
        <taxon>Mycosphaerellales</taxon>
        <taxon>Mycosphaerellaceae</taxon>
        <taxon>Zymoseptoria</taxon>
    </lineage>
</organism>
<evidence type="ECO:0000313" key="16">
    <source>
        <dbReference type="Proteomes" id="UP000215127"/>
    </source>
</evidence>
<evidence type="ECO:0000313" key="15">
    <source>
        <dbReference type="EMBL" id="SMQ47716.1"/>
    </source>
</evidence>
<dbReference type="GO" id="GO:0005576">
    <property type="term" value="C:extracellular region"/>
    <property type="evidence" value="ECO:0007669"/>
    <property type="project" value="UniProtKB-SubCell"/>
</dbReference>
<comment type="similarity">
    <text evidence="2 14">Belongs to the cutinase family.</text>
</comment>
<evidence type="ECO:0000256" key="1">
    <source>
        <dbReference type="ARBA" id="ARBA00004613"/>
    </source>
</evidence>
<dbReference type="PRINTS" id="PR00129">
    <property type="entry name" value="CUTINASE"/>
</dbReference>
<dbReference type="SUPFAM" id="SSF53474">
    <property type="entry name" value="alpha/beta-Hydrolases"/>
    <property type="match status" value="1"/>
</dbReference>
<comment type="function">
    <text evidence="10">Catalyzes the hydrolysis of complex carboxylic polyesters found in the cell wall of plants. Degrades cutin, a macromolecule that forms the structure of the plant cuticle. Allows pathogenic fungi to penetrate through the cuticular barrier into the host plant during the initial stage of fungal infection.</text>
</comment>
<dbReference type="Proteomes" id="UP000215127">
    <property type="component" value="Chromosome 2"/>
</dbReference>
<comment type="catalytic activity">
    <reaction evidence="9 14">
        <text>cutin + H2O = cutin monomers.</text>
        <dbReference type="EC" id="3.1.1.74"/>
    </reaction>
</comment>
<evidence type="ECO:0000256" key="5">
    <source>
        <dbReference type="ARBA" id="ARBA00022525"/>
    </source>
</evidence>
<feature type="disulfide bond" evidence="13">
    <location>
        <begin position="39"/>
        <end position="118"/>
    </location>
</feature>
<dbReference type="Gene3D" id="3.40.50.1820">
    <property type="entry name" value="alpha/beta hydrolase"/>
    <property type="match status" value="1"/>
</dbReference>
<comment type="subcellular location">
    <subcellularLocation>
        <location evidence="1 14">Secreted</location>
    </subcellularLocation>
</comment>
<feature type="active site" description="Nucleophile" evidence="12">
    <location>
        <position position="129"/>
    </location>
</feature>
<feature type="chain" id="PRO_5011812570" description="Cutinase" evidence="14">
    <location>
        <begin position="17"/>
        <end position="216"/>
    </location>
</feature>
<feature type="signal peptide" evidence="14">
    <location>
        <begin position="1"/>
        <end position="16"/>
    </location>
</feature>
<dbReference type="EC" id="3.1.1.74" evidence="3 14"/>
<dbReference type="PROSITE" id="PS00155">
    <property type="entry name" value="CUTINASE_1"/>
    <property type="match status" value="1"/>
</dbReference>
<dbReference type="InterPro" id="IPR000675">
    <property type="entry name" value="Cutinase/axe"/>
</dbReference>
<dbReference type="SMART" id="SM01110">
    <property type="entry name" value="Cutinase"/>
    <property type="match status" value="1"/>
</dbReference>
<dbReference type="PANTHER" id="PTHR48250">
    <property type="entry name" value="CUTINASE 2-RELATED"/>
    <property type="match status" value="1"/>
</dbReference>
<evidence type="ECO:0000256" key="4">
    <source>
        <dbReference type="ARBA" id="ARBA00022487"/>
    </source>
</evidence>
<evidence type="ECO:0000256" key="11">
    <source>
        <dbReference type="ARBA" id="ARBA00074522"/>
    </source>
</evidence>
<evidence type="ECO:0000256" key="10">
    <source>
        <dbReference type="ARBA" id="ARBA00057514"/>
    </source>
</evidence>
<keyword evidence="7 14" id="KW-0378">Hydrolase</keyword>
<accession>A0A1X7RJV4</accession>
<dbReference type="InterPro" id="IPR043579">
    <property type="entry name" value="CUTINASE_2"/>
</dbReference>
<keyword evidence="5 14" id="KW-0964">Secreted</keyword>
<dbReference type="PROSITE" id="PS00931">
    <property type="entry name" value="CUTINASE_2"/>
    <property type="match status" value="1"/>
</dbReference>
<keyword evidence="4 14" id="KW-0719">Serine esterase</keyword>
<gene>
    <name evidence="15" type="ORF">ZT3D7_G2864</name>
</gene>
<dbReference type="AlphaFoldDB" id="A0A1X7RJV4"/>
<reference evidence="15 16" key="1">
    <citation type="submission" date="2016-06" db="EMBL/GenBank/DDBJ databases">
        <authorList>
            <person name="Kjaerup R.B."/>
            <person name="Dalgaard T.S."/>
            <person name="Juul-Madsen H.R."/>
        </authorList>
    </citation>
    <scope>NUCLEOTIDE SEQUENCE [LARGE SCALE GENOMIC DNA]</scope>
</reference>
<dbReference type="FunFam" id="3.40.50.1820:FF:000235">
    <property type="entry name" value="Cutinase 1"/>
    <property type="match status" value="1"/>
</dbReference>
<dbReference type="InterPro" id="IPR029058">
    <property type="entry name" value="AB_hydrolase_fold"/>
</dbReference>
<evidence type="ECO:0000256" key="2">
    <source>
        <dbReference type="ARBA" id="ARBA00007534"/>
    </source>
</evidence>
<evidence type="ECO:0000256" key="7">
    <source>
        <dbReference type="ARBA" id="ARBA00022801"/>
    </source>
</evidence>
<evidence type="ECO:0000256" key="9">
    <source>
        <dbReference type="ARBA" id="ARBA00034045"/>
    </source>
</evidence>
<keyword evidence="16" id="KW-1185">Reference proteome</keyword>
<dbReference type="InterPro" id="IPR011150">
    <property type="entry name" value="Cutinase_monf"/>
</dbReference>
<dbReference type="STRING" id="1276538.A0A1X7RJV4"/>
<name>A0A1X7RJV4_ZYMT9</name>
<dbReference type="Pfam" id="PF01083">
    <property type="entry name" value="Cutinase"/>
    <property type="match status" value="1"/>
</dbReference>
<feature type="active site" evidence="12">
    <location>
        <position position="185"/>
    </location>
</feature>
<feature type="disulfide bond" evidence="13">
    <location>
        <begin position="181"/>
        <end position="188"/>
    </location>
</feature>
<evidence type="ECO:0000256" key="14">
    <source>
        <dbReference type="RuleBase" id="RU361263"/>
    </source>
</evidence>
<sequence length="216" mass="21734">MKASTIVALLAGLVSAAPADVDRRQIGSSTSNELTSGACRDVIFIFARGTTERGNMGSTVGPQTCSALKSRIGSTSVACQGVGSPYAADVTGNFGTRGASTVGIAEGKRLFDLAASKCPNSQIVAGGYSQGAALIAASVTDVSAAVKAKIAGVVLFGYTKNQQNRGVIPGGYPAGQTKVYCNIGDLVCTGSLTITAAHLTYGRDASSAAQFLQGTL</sequence>
<dbReference type="GO" id="GO:0050525">
    <property type="term" value="F:cutinase activity"/>
    <property type="evidence" value="ECO:0007669"/>
    <property type="project" value="UniProtKB-UniRule"/>
</dbReference>
<proteinExistence type="inferred from homology"/>
<protein>
    <recommendedName>
        <fullName evidence="11 14">Cutinase</fullName>
        <ecNumber evidence="3 14">3.1.1.74</ecNumber>
    </recommendedName>
</protein>